<dbReference type="Gene3D" id="3.40.50.1010">
    <property type="entry name" value="5'-nuclease"/>
    <property type="match status" value="1"/>
</dbReference>
<dbReference type="AlphaFoldDB" id="A0A2W5KL08"/>
<evidence type="ECO:0000313" key="2">
    <source>
        <dbReference type="Proteomes" id="UP000249577"/>
    </source>
</evidence>
<comment type="caution">
    <text evidence="1">The sequence shown here is derived from an EMBL/GenBank/DDBJ whole genome shotgun (WGS) entry which is preliminary data.</text>
</comment>
<accession>A0A2W5KL08</accession>
<name>A0A2W5KL08_ANCNO</name>
<organism evidence="1 2">
    <name type="scientific">Ancylobacter novellus</name>
    <name type="common">Thiobacillus novellus</name>
    <dbReference type="NCBI Taxonomy" id="921"/>
    <lineage>
        <taxon>Bacteria</taxon>
        <taxon>Pseudomonadati</taxon>
        <taxon>Pseudomonadota</taxon>
        <taxon>Alphaproteobacteria</taxon>
        <taxon>Hyphomicrobiales</taxon>
        <taxon>Xanthobacteraceae</taxon>
        <taxon>Ancylobacter</taxon>
    </lineage>
</organism>
<dbReference type="EMBL" id="QFPN01000002">
    <property type="protein sequence ID" value="PZQ17751.1"/>
    <property type="molecule type" value="Genomic_DNA"/>
</dbReference>
<sequence>MIGLDTNVVLRLVIDDGGDQPGRAHALVAKRCTPKQPGYVAAVTMVELAWVLQSSFERTKAQTIVIFDAILDLSDVVVEAVIPPALHQWRASKADFADHVIALSAATAGYSETATFDKFAAQAPGFIPVP</sequence>
<dbReference type="SUPFAM" id="SSF88723">
    <property type="entry name" value="PIN domain-like"/>
    <property type="match status" value="1"/>
</dbReference>
<dbReference type="InterPro" id="IPR029060">
    <property type="entry name" value="PIN-like_dom_sf"/>
</dbReference>
<evidence type="ECO:0000313" key="1">
    <source>
        <dbReference type="EMBL" id="PZQ17751.1"/>
    </source>
</evidence>
<reference evidence="1 2" key="1">
    <citation type="submission" date="2017-08" db="EMBL/GenBank/DDBJ databases">
        <title>Infants hospitalized years apart are colonized by the same room-sourced microbial strains.</title>
        <authorList>
            <person name="Brooks B."/>
            <person name="Olm M.R."/>
            <person name="Firek B.A."/>
            <person name="Baker R."/>
            <person name="Thomas B.C."/>
            <person name="Morowitz M.J."/>
            <person name="Banfield J.F."/>
        </authorList>
    </citation>
    <scope>NUCLEOTIDE SEQUENCE [LARGE SCALE GENOMIC DNA]</scope>
    <source>
        <strain evidence="1">S2_005_003_R2_43</strain>
    </source>
</reference>
<protein>
    <submittedName>
        <fullName evidence="1">VapC toxin family PIN domain ribonuclease</fullName>
    </submittedName>
</protein>
<gene>
    <name evidence="1" type="ORF">DI565_03135</name>
</gene>
<dbReference type="Proteomes" id="UP000249577">
    <property type="component" value="Unassembled WGS sequence"/>
</dbReference>
<proteinExistence type="predicted"/>